<dbReference type="SUPFAM" id="SSF51206">
    <property type="entry name" value="cAMP-binding domain-like"/>
    <property type="match status" value="1"/>
</dbReference>
<evidence type="ECO:0000313" key="7">
    <source>
        <dbReference type="Proteomes" id="UP001209317"/>
    </source>
</evidence>
<evidence type="ECO:0000256" key="2">
    <source>
        <dbReference type="ARBA" id="ARBA00023125"/>
    </source>
</evidence>
<dbReference type="Gene3D" id="2.60.120.10">
    <property type="entry name" value="Jelly Rolls"/>
    <property type="match status" value="1"/>
</dbReference>
<dbReference type="PRINTS" id="PR00034">
    <property type="entry name" value="HTHCRP"/>
</dbReference>
<evidence type="ECO:0000259" key="4">
    <source>
        <dbReference type="PROSITE" id="PS50042"/>
    </source>
</evidence>
<dbReference type="InterPro" id="IPR036390">
    <property type="entry name" value="WH_DNA-bd_sf"/>
</dbReference>
<dbReference type="InterPro" id="IPR000595">
    <property type="entry name" value="cNMP-bd_dom"/>
</dbReference>
<comment type="caution">
    <text evidence="6">The sequence shown here is derived from an EMBL/GenBank/DDBJ whole genome shotgun (WGS) entry which is preliminary data.</text>
</comment>
<evidence type="ECO:0000256" key="3">
    <source>
        <dbReference type="ARBA" id="ARBA00023163"/>
    </source>
</evidence>
<dbReference type="EMBL" id="JAOTPL010000001">
    <property type="protein sequence ID" value="MCU7692965.1"/>
    <property type="molecule type" value="Genomic_DNA"/>
</dbReference>
<keyword evidence="7" id="KW-1185">Reference proteome</keyword>
<dbReference type="InterPro" id="IPR012318">
    <property type="entry name" value="HTH_CRP"/>
</dbReference>
<dbReference type="GO" id="GO:0005829">
    <property type="term" value="C:cytosol"/>
    <property type="evidence" value="ECO:0007669"/>
    <property type="project" value="TreeGrafter"/>
</dbReference>
<evidence type="ECO:0000313" key="6">
    <source>
        <dbReference type="EMBL" id="MCU7692965.1"/>
    </source>
</evidence>
<keyword evidence="2" id="KW-0238">DNA-binding</keyword>
<dbReference type="CDD" id="cd00038">
    <property type="entry name" value="CAP_ED"/>
    <property type="match status" value="1"/>
</dbReference>
<dbReference type="Gene3D" id="1.10.10.10">
    <property type="entry name" value="Winged helix-like DNA-binding domain superfamily/Winged helix DNA-binding domain"/>
    <property type="match status" value="1"/>
</dbReference>
<dbReference type="GO" id="GO:0003677">
    <property type="term" value="F:DNA binding"/>
    <property type="evidence" value="ECO:0007669"/>
    <property type="project" value="UniProtKB-KW"/>
</dbReference>
<gene>
    <name evidence="6" type="ORF">OD355_00360</name>
</gene>
<dbReference type="AlphaFoldDB" id="A0AAE3IJ48"/>
<dbReference type="PANTHER" id="PTHR24567">
    <property type="entry name" value="CRP FAMILY TRANSCRIPTIONAL REGULATORY PROTEIN"/>
    <property type="match status" value="1"/>
</dbReference>
<evidence type="ECO:0000259" key="5">
    <source>
        <dbReference type="PROSITE" id="PS51063"/>
    </source>
</evidence>
<sequence length="210" mass="24458">MTTTHTYISRIFPTFDDELIELLSDKATLKEVSKDTVIINPGEYLKYTVLLAAGSIKVYRESEEGNEAFLYFLNPGNACALSMLCIAHHRKSEMLAVAEEDSILLLIPVQYTDELSKYAAWNKFVIETYRARFEELLEVFDNLAFRGMDERLEFYLKRLTKNSRSNSIEITHQQIANDLSTSREVISRLLKKLEQQGMLRLNRKYIEWLK</sequence>
<name>A0AAE3IJ48_9BACT</name>
<dbReference type="Proteomes" id="UP001209317">
    <property type="component" value="Unassembled WGS sequence"/>
</dbReference>
<dbReference type="SUPFAM" id="SSF46785">
    <property type="entry name" value="Winged helix' DNA-binding domain"/>
    <property type="match status" value="1"/>
</dbReference>
<keyword evidence="3" id="KW-0804">Transcription</keyword>
<dbReference type="PROSITE" id="PS50042">
    <property type="entry name" value="CNMP_BINDING_3"/>
    <property type="match status" value="1"/>
</dbReference>
<dbReference type="Pfam" id="PF00027">
    <property type="entry name" value="cNMP_binding"/>
    <property type="match status" value="1"/>
</dbReference>
<accession>A0AAE3IJ48</accession>
<feature type="domain" description="Cyclic nucleotide-binding" evidence="4">
    <location>
        <begin position="11"/>
        <end position="99"/>
    </location>
</feature>
<dbReference type="PANTHER" id="PTHR24567:SF26">
    <property type="entry name" value="REGULATORY PROTEIN YEIL"/>
    <property type="match status" value="1"/>
</dbReference>
<dbReference type="GO" id="GO:0003700">
    <property type="term" value="F:DNA-binding transcription factor activity"/>
    <property type="evidence" value="ECO:0007669"/>
    <property type="project" value="TreeGrafter"/>
</dbReference>
<dbReference type="InterPro" id="IPR018490">
    <property type="entry name" value="cNMP-bd_dom_sf"/>
</dbReference>
<dbReference type="PROSITE" id="PS51063">
    <property type="entry name" value="HTH_CRP_2"/>
    <property type="match status" value="1"/>
</dbReference>
<evidence type="ECO:0000256" key="1">
    <source>
        <dbReference type="ARBA" id="ARBA00023015"/>
    </source>
</evidence>
<dbReference type="InterPro" id="IPR014710">
    <property type="entry name" value="RmlC-like_jellyroll"/>
</dbReference>
<organism evidence="6 7">
    <name type="scientific">Haoranjiania flava</name>
    <dbReference type="NCBI Taxonomy" id="1856322"/>
    <lineage>
        <taxon>Bacteria</taxon>
        <taxon>Pseudomonadati</taxon>
        <taxon>Bacteroidota</taxon>
        <taxon>Chitinophagia</taxon>
        <taxon>Chitinophagales</taxon>
        <taxon>Chitinophagaceae</taxon>
        <taxon>Haoranjiania</taxon>
    </lineage>
</organism>
<feature type="domain" description="HTH crp-type" evidence="5">
    <location>
        <begin position="146"/>
        <end position="210"/>
    </location>
</feature>
<keyword evidence="1" id="KW-0805">Transcription regulation</keyword>
<dbReference type="InterPro" id="IPR036388">
    <property type="entry name" value="WH-like_DNA-bd_sf"/>
</dbReference>
<dbReference type="Pfam" id="PF13545">
    <property type="entry name" value="HTH_Crp_2"/>
    <property type="match status" value="1"/>
</dbReference>
<dbReference type="SMART" id="SM00419">
    <property type="entry name" value="HTH_CRP"/>
    <property type="match status" value="1"/>
</dbReference>
<dbReference type="RefSeq" id="WP_263036453.1">
    <property type="nucleotide sequence ID" value="NZ_JAOTPL010000001.1"/>
</dbReference>
<protein>
    <submittedName>
        <fullName evidence="6">Crp/Fnr family transcriptional regulator</fullName>
    </submittedName>
</protein>
<proteinExistence type="predicted"/>
<reference evidence="6" key="1">
    <citation type="submission" date="2022-10" db="EMBL/GenBank/DDBJ databases">
        <authorList>
            <person name="Kim H.S."/>
            <person name="Kim J.-S."/>
            <person name="Suh M.K."/>
            <person name="Eom M.K."/>
            <person name="Lee J.-S."/>
        </authorList>
    </citation>
    <scope>NUCLEOTIDE SEQUENCE</scope>
    <source>
        <strain evidence="6">LIP-5</strain>
    </source>
</reference>
<dbReference type="InterPro" id="IPR050397">
    <property type="entry name" value="Env_Response_Regulators"/>
</dbReference>